<proteinExistence type="predicted"/>
<name>A0ABT1JH78_ACTCY</name>
<dbReference type="InterPro" id="IPR050832">
    <property type="entry name" value="Bact_Acetyltransf"/>
</dbReference>
<dbReference type="EMBL" id="AUBJ02000001">
    <property type="protein sequence ID" value="MCP2331850.1"/>
    <property type="molecule type" value="Genomic_DNA"/>
</dbReference>
<keyword evidence="1" id="KW-0808">Transferase</keyword>
<evidence type="ECO:0000256" key="1">
    <source>
        <dbReference type="ARBA" id="ARBA00022679"/>
    </source>
</evidence>
<dbReference type="Pfam" id="PF13508">
    <property type="entry name" value="Acetyltransf_7"/>
    <property type="match status" value="1"/>
</dbReference>
<dbReference type="Proteomes" id="UP000791080">
    <property type="component" value="Unassembled WGS sequence"/>
</dbReference>
<accession>A0ABT1JH78</accession>
<keyword evidence="2" id="KW-0012">Acyltransferase</keyword>
<sequence>MTVLPEASGPDRIVALDPEGMRARLTEALGIYVSAMRYPPSAVHQRASTWMSHISRPGWRAVAALRGEDMVGVAYGYLGGSGQWWYEQVLRGLTGTGEHQAAAEWLADYFELTELHVSPAAQGRGTGERLLRALLGDLPCSRVLLSTPEGPSRAWRLYRRMGFEDVLRHHRFAGDPRPFAVLGRALPI</sequence>
<evidence type="ECO:0000256" key="2">
    <source>
        <dbReference type="ARBA" id="ARBA00023315"/>
    </source>
</evidence>
<dbReference type="InterPro" id="IPR016181">
    <property type="entry name" value="Acyl_CoA_acyltransferase"/>
</dbReference>
<dbReference type="Gene3D" id="3.40.630.30">
    <property type="match status" value="1"/>
</dbReference>
<protein>
    <submittedName>
        <fullName evidence="4">Acetyltransferase (GNAT) family protein</fullName>
    </submittedName>
</protein>
<comment type="caution">
    <text evidence="4">The sequence shown here is derived from an EMBL/GenBank/DDBJ whole genome shotgun (WGS) entry which is preliminary data.</text>
</comment>
<reference evidence="4 5" key="2">
    <citation type="submission" date="2022-06" db="EMBL/GenBank/DDBJ databases">
        <title>Genomic Encyclopedia of Type Strains, Phase I: the one thousand microbial genomes (KMG-I) project.</title>
        <authorList>
            <person name="Kyrpides N."/>
        </authorList>
    </citation>
    <scope>NUCLEOTIDE SEQUENCE [LARGE SCALE GENOMIC DNA]</scope>
    <source>
        <strain evidence="4 5">DSM 43889</strain>
    </source>
</reference>
<evidence type="ECO:0000313" key="4">
    <source>
        <dbReference type="EMBL" id="MCP2331850.1"/>
    </source>
</evidence>
<gene>
    <name evidence="4" type="ORF">G443_002120</name>
</gene>
<dbReference type="SUPFAM" id="SSF55729">
    <property type="entry name" value="Acyl-CoA N-acyltransferases (Nat)"/>
    <property type="match status" value="1"/>
</dbReference>
<dbReference type="PROSITE" id="PS51186">
    <property type="entry name" value="GNAT"/>
    <property type="match status" value="1"/>
</dbReference>
<feature type="domain" description="N-acetyltransferase" evidence="3">
    <location>
        <begin position="11"/>
        <end position="187"/>
    </location>
</feature>
<dbReference type="PANTHER" id="PTHR43877">
    <property type="entry name" value="AMINOALKYLPHOSPHONATE N-ACETYLTRANSFERASE-RELATED-RELATED"/>
    <property type="match status" value="1"/>
</dbReference>
<keyword evidence="5" id="KW-1185">Reference proteome</keyword>
<dbReference type="InterPro" id="IPR000182">
    <property type="entry name" value="GNAT_dom"/>
</dbReference>
<organism evidence="4 5">
    <name type="scientific">Actinoalloteichus caeruleus DSM 43889</name>
    <dbReference type="NCBI Taxonomy" id="1120930"/>
    <lineage>
        <taxon>Bacteria</taxon>
        <taxon>Bacillati</taxon>
        <taxon>Actinomycetota</taxon>
        <taxon>Actinomycetes</taxon>
        <taxon>Pseudonocardiales</taxon>
        <taxon>Pseudonocardiaceae</taxon>
        <taxon>Actinoalloteichus</taxon>
        <taxon>Actinoalloteichus cyanogriseus</taxon>
    </lineage>
</organism>
<dbReference type="RefSeq" id="WP_026418256.1">
    <property type="nucleotide sequence ID" value="NZ_AUBJ02000001.1"/>
</dbReference>
<evidence type="ECO:0000259" key="3">
    <source>
        <dbReference type="PROSITE" id="PS51186"/>
    </source>
</evidence>
<reference evidence="4 5" key="1">
    <citation type="submission" date="2013-07" db="EMBL/GenBank/DDBJ databases">
        <authorList>
            <consortium name="DOE Joint Genome Institute"/>
            <person name="Reeve W."/>
            <person name="Huntemann M."/>
            <person name="Han J."/>
            <person name="Chen A."/>
            <person name="Kyrpides N."/>
            <person name="Mavromatis K."/>
            <person name="Markowitz V."/>
            <person name="Palaniappan K."/>
            <person name="Ivanova N."/>
            <person name="Schaumberg A."/>
            <person name="Pati A."/>
            <person name="Liolios K."/>
            <person name="Nordberg H.P."/>
            <person name="Cantor M.N."/>
            <person name="Hua S.X."/>
            <person name="Woyke T."/>
        </authorList>
    </citation>
    <scope>NUCLEOTIDE SEQUENCE [LARGE SCALE GENOMIC DNA]</scope>
    <source>
        <strain evidence="4 5">DSM 43889</strain>
    </source>
</reference>
<evidence type="ECO:0000313" key="5">
    <source>
        <dbReference type="Proteomes" id="UP000791080"/>
    </source>
</evidence>